<organism evidence="1 2">
    <name type="scientific">Sphingomonas abaci</name>
    <dbReference type="NCBI Taxonomy" id="237611"/>
    <lineage>
        <taxon>Bacteria</taxon>
        <taxon>Pseudomonadati</taxon>
        <taxon>Pseudomonadota</taxon>
        <taxon>Alphaproteobacteria</taxon>
        <taxon>Sphingomonadales</taxon>
        <taxon>Sphingomonadaceae</taxon>
        <taxon>Sphingomonas</taxon>
    </lineage>
</organism>
<evidence type="ECO:0000313" key="1">
    <source>
        <dbReference type="EMBL" id="MBB4617959.1"/>
    </source>
</evidence>
<dbReference type="EMBL" id="JACHNY010000004">
    <property type="protein sequence ID" value="MBB4617959.1"/>
    <property type="molecule type" value="Genomic_DNA"/>
</dbReference>
<keyword evidence="2" id="KW-1185">Reference proteome</keyword>
<gene>
    <name evidence="1" type="ORF">GGQ96_002095</name>
</gene>
<reference evidence="1 2" key="1">
    <citation type="submission" date="2020-08" db="EMBL/GenBank/DDBJ databases">
        <title>Genomic Encyclopedia of Type Strains, Phase IV (KMG-IV): sequencing the most valuable type-strain genomes for metagenomic binning, comparative biology and taxonomic classification.</title>
        <authorList>
            <person name="Goeker M."/>
        </authorList>
    </citation>
    <scope>NUCLEOTIDE SEQUENCE [LARGE SCALE GENOMIC DNA]</scope>
    <source>
        <strain evidence="1 2">DSM 15867</strain>
    </source>
</reference>
<protein>
    <submittedName>
        <fullName evidence="1">Uncharacterized protein</fullName>
    </submittedName>
</protein>
<comment type="caution">
    <text evidence="1">The sequence shown here is derived from an EMBL/GenBank/DDBJ whole genome shotgun (WGS) entry which is preliminary data.</text>
</comment>
<proteinExistence type="predicted"/>
<accession>A0A7W7EYD5</accession>
<dbReference type="RefSeq" id="WP_184114355.1">
    <property type="nucleotide sequence ID" value="NZ_JACHNY010000004.1"/>
</dbReference>
<evidence type="ECO:0000313" key="2">
    <source>
        <dbReference type="Proteomes" id="UP000574769"/>
    </source>
</evidence>
<sequence length="70" mass="7722">MDLSFPRFDRSADLVTWRGDWAVLMVGVAARQLESETAEVQARLEAGPFAPVDGAFNRAVADAITLWREA</sequence>
<dbReference type="Proteomes" id="UP000574769">
    <property type="component" value="Unassembled WGS sequence"/>
</dbReference>
<name>A0A7W7EYD5_9SPHN</name>
<dbReference type="AlphaFoldDB" id="A0A7W7EYD5"/>